<evidence type="ECO:0000256" key="5">
    <source>
        <dbReference type="ARBA" id="ARBA00022692"/>
    </source>
</evidence>
<evidence type="ECO:0000256" key="2">
    <source>
        <dbReference type="ARBA" id="ARBA00008566"/>
    </source>
</evidence>
<feature type="transmembrane region" description="Helical" evidence="8">
    <location>
        <begin position="120"/>
        <end position="143"/>
    </location>
</feature>
<keyword evidence="5 8" id="KW-0812">Transmembrane</keyword>
<dbReference type="GO" id="GO:0005886">
    <property type="term" value="C:plasma membrane"/>
    <property type="evidence" value="ECO:0007669"/>
    <property type="project" value="UniProtKB-SubCell"/>
</dbReference>
<evidence type="ECO:0000313" key="10">
    <source>
        <dbReference type="Proteomes" id="UP000053831"/>
    </source>
</evidence>
<dbReference type="OrthoDB" id="1099at2759"/>
<feature type="transmembrane region" description="Helical" evidence="8">
    <location>
        <begin position="195"/>
        <end position="219"/>
    </location>
</feature>
<dbReference type="Proteomes" id="UP000053831">
    <property type="component" value="Unassembled WGS sequence"/>
</dbReference>
<gene>
    <name evidence="9" type="ORF">ESCO_005813</name>
</gene>
<dbReference type="Gene3D" id="1.50.10.150">
    <property type="entry name" value="Voltage-dependent anion channel"/>
    <property type="match status" value="1"/>
</dbReference>
<reference evidence="9 10" key="1">
    <citation type="submission" date="2015-07" db="EMBL/GenBank/DDBJ databases">
        <title>The genome of the fungus Escovopsis weberi, a specialized disease agent of ant agriculture.</title>
        <authorList>
            <person name="de Man T.J."/>
            <person name="Stajich J.E."/>
            <person name="Kubicek C.P."/>
            <person name="Chenthamara K."/>
            <person name="Atanasova L."/>
            <person name="Druzhinina I.S."/>
            <person name="Birnbaum S."/>
            <person name="Barribeau S.M."/>
            <person name="Teiling C."/>
            <person name="Suen G."/>
            <person name="Currie C."/>
            <person name="Gerardo N.M."/>
        </authorList>
    </citation>
    <scope>NUCLEOTIDE SEQUENCE [LARGE SCALE GENOMIC DNA]</scope>
</reference>
<name>A0A0M9VUL2_ESCWE</name>
<evidence type="ECO:0000256" key="4">
    <source>
        <dbReference type="ARBA" id="ARBA00022475"/>
    </source>
</evidence>
<dbReference type="PANTHER" id="PTHR31686">
    <property type="match status" value="1"/>
</dbReference>
<evidence type="ECO:0000256" key="6">
    <source>
        <dbReference type="ARBA" id="ARBA00022989"/>
    </source>
</evidence>
<accession>A0A0M9VUL2</accession>
<evidence type="ECO:0000256" key="8">
    <source>
        <dbReference type="SAM" id="Phobius"/>
    </source>
</evidence>
<keyword evidence="7 8" id="KW-0472">Membrane</keyword>
<feature type="transmembrane region" description="Helical" evidence="8">
    <location>
        <begin position="287"/>
        <end position="311"/>
    </location>
</feature>
<dbReference type="Pfam" id="PF03595">
    <property type="entry name" value="SLAC1"/>
    <property type="match status" value="1"/>
</dbReference>
<proteinExistence type="inferred from homology"/>
<feature type="transmembrane region" description="Helical" evidence="8">
    <location>
        <begin position="331"/>
        <end position="350"/>
    </location>
</feature>
<sequence>MDVTSRKRIALDSLSSSWFLIPQGTGIVAIILHQLDYQFDGLEAISVVFWIITLTTLLFFTITYLLRFIAAPAVVYNRIINDTTEAACLASFSVALTSSIQMLALVVVPSWGGHPWSRAVYWLWWANAGMAVTACLGIPLLFVNSASKGGRFSKFLSPTTQLPMIAALTSAAAAGTLAQYAMLSTSQRVPMIVVAYLEIGLALPLAFGLDILFLASVLLPWQQHSTEQRPLMEASTYTEFVLCGPWGQTSFALQLLGLSVLRLQGSLSAYANAGTNLLLTDRAAEPVGYLSLLVGLVLWGHSLFWWVFAIVRNSLFAVQCFRRRQPMPFRISTWAIIFPWGVYTNAAVQLGKTLNSPAFKVWSTILAVILVILWLLFAALTIRGIILGTMLGMDRGWRPRTARGSR</sequence>
<feature type="transmembrane region" description="Helical" evidence="8">
    <location>
        <begin position="87"/>
        <end position="108"/>
    </location>
</feature>
<feature type="transmembrane region" description="Helical" evidence="8">
    <location>
        <begin position="362"/>
        <end position="386"/>
    </location>
</feature>
<protein>
    <submittedName>
        <fullName evidence="9">Sulfite efflux pump SSU1</fullName>
    </submittedName>
</protein>
<evidence type="ECO:0000256" key="3">
    <source>
        <dbReference type="ARBA" id="ARBA00022448"/>
    </source>
</evidence>
<dbReference type="PANTHER" id="PTHR31686:SF3">
    <property type="entry name" value="ACID TRANSPORT PROTEIN, PUTATIVE (AFU_ORTHOLOGUE AFUA_4G09410)-RELATED"/>
    <property type="match status" value="1"/>
</dbReference>
<dbReference type="InterPro" id="IPR004695">
    <property type="entry name" value="SLAC1/Mae1/Ssu1/TehA"/>
</dbReference>
<keyword evidence="3" id="KW-0813">Transport</keyword>
<dbReference type="InterPro" id="IPR051629">
    <property type="entry name" value="Sulfite_efflux_TDT"/>
</dbReference>
<evidence type="ECO:0000256" key="7">
    <source>
        <dbReference type="ARBA" id="ARBA00023136"/>
    </source>
</evidence>
<feature type="transmembrane region" description="Helical" evidence="8">
    <location>
        <begin position="44"/>
        <end position="66"/>
    </location>
</feature>
<keyword evidence="6 8" id="KW-1133">Transmembrane helix</keyword>
<comment type="subcellular location">
    <subcellularLocation>
        <location evidence="1">Cell membrane</location>
        <topology evidence="1">Multi-pass membrane protein</topology>
    </subcellularLocation>
</comment>
<dbReference type="GO" id="GO:0000319">
    <property type="term" value="F:sulfite transmembrane transporter activity"/>
    <property type="evidence" value="ECO:0007669"/>
    <property type="project" value="TreeGrafter"/>
</dbReference>
<comment type="similarity">
    <text evidence="2">Belongs to the tellurite-resistance/dicarboxylate transporter (TDT) family.</text>
</comment>
<evidence type="ECO:0000256" key="1">
    <source>
        <dbReference type="ARBA" id="ARBA00004651"/>
    </source>
</evidence>
<organism evidence="9 10">
    <name type="scientific">Escovopsis weberi</name>
    <dbReference type="NCBI Taxonomy" id="150374"/>
    <lineage>
        <taxon>Eukaryota</taxon>
        <taxon>Fungi</taxon>
        <taxon>Dikarya</taxon>
        <taxon>Ascomycota</taxon>
        <taxon>Pezizomycotina</taxon>
        <taxon>Sordariomycetes</taxon>
        <taxon>Hypocreomycetidae</taxon>
        <taxon>Hypocreales</taxon>
        <taxon>Hypocreaceae</taxon>
        <taxon>Escovopsis</taxon>
    </lineage>
</organism>
<keyword evidence="10" id="KW-1185">Reference proteome</keyword>
<dbReference type="AlphaFoldDB" id="A0A0M9VUL2"/>
<dbReference type="EMBL" id="LGSR01000019">
    <property type="protein sequence ID" value="KOS20019.1"/>
    <property type="molecule type" value="Genomic_DNA"/>
</dbReference>
<evidence type="ECO:0000313" key="9">
    <source>
        <dbReference type="EMBL" id="KOS20019.1"/>
    </source>
</evidence>
<keyword evidence="4" id="KW-1003">Cell membrane</keyword>
<dbReference type="InterPro" id="IPR038665">
    <property type="entry name" value="Voltage-dep_anion_channel_sf"/>
</dbReference>
<feature type="transmembrane region" description="Helical" evidence="8">
    <location>
        <begin position="9"/>
        <end position="32"/>
    </location>
</feature>
<dbReference type="CDD" id="cd09299">
    <property type="entry name" value="TDT"/>
    <property type="match status" value="1"/>
</dbReference>
<comment type="caution">
    <text evidence="9">The sequence shown here is derived from an EMBL/GenBank/DDBJ whole genome shotgun (WGS) entry which is preliminary data.</text>
</comment>